<sequence>MNVNINDIYQYKLKSFFNSRALSINEEKFIFIDSGKNKEKVLSLHIKNNDFLFLYEWCDLFDFEKIYNLLSSRTKSNYFYFFPFLKMFFSLFMINTTECYRNKNLFVSYFINQLKNGLDFKYNPDDCKSELFNYLMYEMGIGSRYDKYFQVINNKLFFNIKNSSYVEVKKLINLIHSFAKRTARNSNRKYLEVIREFQLSTIDFLLDSTDNYSLPYSDIYIKYTYPDIFYNNYLENKNNIFRVLTDCIKEGQSKCNLFVSEMIFMNYIYYILREEPSNILALEEFCKENKENFLKIISRIINRKFYLNINSFKGLNLGRYLSKI</sequence>
<name>A0AAN1C363_PROMI</name>
<evidence type="ECO:0000313" key="2">
    <source>
        <dbReference type="EMBL" id="ARX35436.1"/>
    </source>
</evidence>
<dbReference type="AlphaFoldDB" id="A0AAN1C363"/>
<keyword evidence="1" id="KW-0812">Transmembrane</keyword>
<feature type="transmembrane region" description="Helical" evidence="1">
    <location>
        <begin position="78"/>
        <end position="94"/>
    </location>
</feature>
<reference evidence="2 3" key="1">
    <citation type="submission" date="2017-05" db="EMBL/GenBank/DDBJ databases">
        <title>Whole genome sequencing of Proteus mirabilis AR_0155.</title>
        <authorList>
            <person name="Conlan S."/>
            <person name="Thomas P.J."/>
            <person name="Mullikin J."/>
            <person name="Frank K.M."/>
            <person name="Segre J.A."/>
        </authorList>
    </citation>
    <scope>NUCLEOTIDE SEQUENCE [LARGE SCALE GENOMIC DNA]</scope>
    <source>
        <strain evidence="2 3">AR_0155</strain>
    </source>
</reference>
<gene>
    <name evidence="2" type="ORF">AM402_15140</name>
</gene>
<protein>
    <submittedName>
        <fullName evidence="2">Uncharacterized protein</fullName>
    </submittedName>
</protein>
<dbReference type="EMBL" id="CP021694">
    <property type="protein sequence ID" value="ARX35436.1"/>
    <property type="molecule type" value="Genomic_DNA"/>
</dbReference>
<keyword evidence="1" id="KW-1133">Transmembrane helix</keyword>
<organism evidence="2 3">
    <name type="scientific">Proteus mirabilis</name>
    <dbReference type="NCBI Taxonomy" id="584"/>
    <lineage>
        <taxon>Bacteria</taxon>
        <taxon>Pseudomonadati</taxon>
        <taxon>Pseudomonadota</taxon>
        <taxon>Gammaproteobacteria</taxon>
        <taxon>Enterobacterales</taxon>
        <taxon>Morganellaceae</taxon>
        <taxon>Proteus</taxon>
    </lineage>
</organism>
<dbReference type="RefSeq" id="WP_074924500.1">
    <property type="nucleotide sequence ID" value="NZ_CP021694.1"/>
</dbReference>
<proteinExistence type="predicted"/>
<dbReference type="Proteomes" id="UP000195540">
    <property type="component" value="Chromosome"/>
</dbReference>
<evidence type="ECO:0000256" key="1">
    <source>
        <dbReference type="SAM" id="Phobius"/>
    </source>
</evidence>
<accession>A0AAN1C363</accession>
<keyword evidence="1" id="KW-0472">Membrane</keyword>
<evidence type="ECO:0000313" key="3">
    <source>
        <dbReference type="Proteomes" id="UP000195540"/>
    </source>
</evidence>